<dbReference type="InterPro" id="IPR038441">
    <property type="entry name" value="THAP_Znf_sf"/>
</dbReference>
<dbReference type="Gene3D" id="6.20.210.20">
    <property type="entry name" value="THAP domain"/>
    <property type="match status" value="3"/>
</dbReference>
<proteinExistence type="predicted"/>
<feature type="domain" description="THAP-type" evidence="7">
    <location>
        <begin position="199"/>
        <end position="272"/>
    </location>
</feature>
<dbReference type="Pfam" id="PF13613">
    <property type="entry name" value="HTH_Tnp_4"/>
    <property type="match status" value="1"/>
</dbReference>
<keyword evidence="5 6" id="KW-0238">DNA-binding</keyword>
<sequence length="689" mass="78468">MKCQRNLKCVVPECNSWSASSTTFFTVPPKGCKTFVRWSKFMKLSGQREERICQAHFKASDFIRYSRQKLKPCAVPSKHIPETSVRIKPKAGCCVTGCPTKKRSNLFRFPTPKKQRKLNMWKDVFHIADEDNTAIFKICGKHFKDCDYAKVHSLYLRPNAVPSIKVKRQVINPRKNNQSIAKHVNTRDHPYCLNKPWSGNRTCTVRTCKSRASATITLHSIPKEHDRFVEWKKVLQLKSISKSSKVCSEHFTNSDYIPGGKHLKRNALPSRNLPMDSESLKHNPYKKTYVSYRRDPTLQNTRPSSSAQCNDDQFDASIQVPVSAASVLVKPVSMVCTSAEEERKHDVELNNRLNTVSTEENYDAEKSCDHMTQNITINTNDGLELSMKRETTIPFKFSDFLETDDELNTWTGLPSFEVLQELCLAAKRLEDSVYQNKFSMHCTDRVILVFAKLKQNLSFSAMAVLFKIHISTVAKYFDYTVQILSQILSAFVYMPEKEEIMQNIPHCFKGKFANVTIVLDCTEIPLASLKCLNCRLATYSQYKSRRTIKLLIGVSPAGLITFCSKAYSGKASDKYIFNQENLINSLNAHIDEVMVDKGFTIENELSNKGIKLHIPPFMRNGKLTPSEAAVNEAIAKARIHVERVIQRLKIFSVLQDTIDSNIAGNIDDIMIIICGIVNLTRPILRDDKF</sequence>
<evidence type="ECO:0000256" key="4">
    <source>
        <dbReference type="ARBA" id="ARBA00022833"/>
    </source>
</evidence>
<reference evidence="8" key="2">
    <citation type="submission" date="2025-05" db="UniProtKB">
        <authorList>
            <consortium name="EnsemblMetazoa"/>
        </authorList>
    </citation>
    <scope>IDENTIFICATION</scope>
    <source>
        <strain evidence="8">Foshan</strain>
    </source>
</reference>
<feature type="domain" description="THAP-type" evidence="7">
    <location>
        <begin position="1"/>
        <end position="79"/>
    </location>
</feature>
<dbReference type="Pfam" id="PF05485">
    <property type="entry name" value="THAP"/>
    <property type="match status" value="3"/>
</dbReference>
<dbReference type="RefSeq" id="XP_062706600.1">
    <property type="nucleotide sequence ID" value="XM_062850616.1"/>
</dbReference>
<evidence type="ECO:0000256" key="1">
    <source>
        <dbReference type="ARBA" id="ARBA00001968"/>
    </source>
</evidence>
<evidence type="ECO:0000259" key="7">
    <source>
        <dbReference type="PROSITE" id="PS50950"/>
    </source>
</evidence>
<dbReference type="PROSITE" id="PS50950">
    <property type="entry name" value="ZF_THAP"/>
    <property type="match status" value="3"/>
</dbReference>
<protein>
    <recommendedName>
        <fullName evidence="7">THAP-type domain-containing protein</fullName>
    </recommendedName>
</protein>
<dbReference type="SMART" id="SM00980">
    <property type="entry name" value="THAP"/>
    <property type="match status" value="3"/>
</dbReference>
<dbReference type="PANTHER" id="PTHR23080">
    <property type="entry name" value="THAP DOMAIN PROTEIN"/>
    <property type="match status" value="1"/>
</dbReference>
<evidence type="ECO:0000256" key="6">
    <source>
        <dbReference type="PROSITE-ProRule" id="PRU00309"/>
    </source>
</evidence>
<evidence type="ECO:0000256" key="5">
    <source>
        <dbReference type="ARBA" id="ARBA00023125"/>
    </source>
</evidence>
<dbReference type="InterPro" id="IPR027806">
    <property type="entry name" value="HARBI1_dom"/>
</dbReference>
<dbReference type="InterPro" id="IPR027805">
    <property type="entry name" value="Transposase_HTH_dom"/>
</dbReference>
<keyword evidence="4" id="KW-0862">Zinc</keyword>
<accession>A0ABM1Y2S0</accession>
<keyword evidence="3 6" id="KW-0863">Zinc-finger</keyword>
<keyword evidence="2" id="KW-0479">Metal-binding</keyword>
<dbReference type="GeneID" id="109430307"/>
<evidence type="ECO:0000313" key="9">
    <source>
        <dbReference type="Proteomes" id="UP000069940"/>
    </source>
</evidence>
<keyword evidence="9" id="KW-1185">Reference proteome</keyword>
<feature type="domain" description="THAP-type" evidence="7">
    <location>
        <begin position="88"/>
        <end position="165"/>
    </location>
</feature>
<dbReference type="InterPro" id="IPR006612">
    <property type="entry name" value="THAP_Znf"/>
</dbReference>
<reference evidence="9" key="1">
    <citation type="journal article" date="2015" name="Proc. Natl. Acad. Sci. U.S.A.">
        <title>Genome sequence of the Asian Tiger mosquito, Aedes albopictus, reveals insights into its biology, genetics, and evolution.</title>
        <authorList>
            <person name="Chen X.G."/>
            <person name="Jiang X."/>
            <person name="Gu J."/>
            <person name="Xu M."/>
            <person name="Wu Y."/>
            <person name="Deng Y."/>
            <person name="Zhang C."/>
            <person name="Bonizzoni M."/>
            <person name="Dermauw W."/>
            <person name="Vontas J."/>
            <person name="Armbruster P."/>
            <person name="Huang X."/>
            <person name="Yang Y."/>
            <person name="Zhang H."/>
            <person name="He W."/>
            <person name="Peng H."/>
            <person name="Liu Y."/>
            <person name="Wu K."/>
            <person name="Chen J."/>
            <person name="Lirakis M."/>
            <person name="Topalis P."/>
            <person name="Van Leeuwen T."/>
            <person name="Hall A.B."/>
            <person name="Jiang X."/>
            <person name="Thorpe C."/>
            <person name="Mueller R.L."/>
            <person name="Sun C."/>
            <person name="Waterhouse R.M."/>
            <person name="Yan G."/>
            <person name="Tu Z.J."/>
            <person name="Fang X."/>
            <person name="James A.A."/>
        </authorList>
    </citation>
    <scope>NUCLEOTIDE SEQUENCE [LARGE SCALE GENOMIC DNA]</scope>
    <source>
        <strain evidence="9">Foshan</strain>
    </source>
</reference>
<evidence type="ECO:0000313" key="8">
    <source>
        <dbReference type="EnsemblMetazoa" id="AALFPA23_005124.P6480"/>
    </source>
</evidence>
<name>A0ABM1Y2S0_AEDAL</name>
<evidence type="ECO:0000256" key="2">
    <source>
        <dbReference type="ARBA" id="ARBA00022723"/>
    </source>
</evidence>
<organism evidence="8 9">
    <name type="scientific">Aedes albopictus</name>
    <name type="common">Asian tiger mosquito</name>
    <name type="synonym">Stegomyia albopicta</name>
    <dbReference type="NCBI Taxonomy" id="7160"/>
    <lineage>
        <taxon>Eukaryota</taxon>
        <taxon>Metazoa</taxon>
        <taxon>Ecdysozoa</taxon>
        <taxon>Arthropoda</taxon>
        <taxon>Hexapoda</taxon>
        <taxon>Insecta</taxon>
        <taxon>Pterygota</taxon>
        <taxon>Neoptera</taxon>
        <taxon>Endopterygota</taxon>
        <taxon>Diptera</taxon>
        <taxon>Nematocera</taxon>
        <taxon>Culicoidea</taxon>
        <taxon>Culicidae</taxon>
        <taxon>Culicinae</taxon>
        <taxon>Aedini</taxon>
        <taxon>Aedes</taxon>
        <taxon>Stegomyia</taxon>
    </lineage>
</organism>
<dbReference type="EnsemblMetazoa" id="AALFPA23_005124.R6480">
    <property type="protein sequence ID" value="AALFPA23_005124.P6480"/>
    <property type="gene ID" value="AALFPA23_005124"/>
</dbReference>
<dbReference type="PANTHER" id="PTHR23080:SF141">
    <property type="entry name" value="TRANSPOSASE HELIX-TURN-HELIX DOMAIN-CONTAINING PROTEIN"/>
    <property type="match status" value="1"/>
</dbReference>
<dbReference type="SMART" id="SM00692">
    <property type="entry name" value="DM3"/>
    <property type="match status" value="3"/>
</dbReference>
<dbReference type="SUPFAM" id="SSF57716">
    <property type="entry name" value="Glucocorticoid receptor-like (DNA-binding domain)"/>
    <property type="match status" value="3"/>
</dbReference>
<evidence type="ECO:0000256" key="3">
    <source>
        <dbReference type="ARBA" id="ARBA00022771"/>
    </source>
</evidence>
<comment type="cofactor">
    <cofactor evidence="1">
        <name>a divalent metal cation</name>
        <dbReference type="ChEBI" id="CHEBI:60240"/>
    </cofactor>
</comment>
<dbReference type="Pfam" id="PF13359">
    <property type="entry name" value="DDE_Tnp_4"/>
    <property type="match status" value="1"/>
</dbReference>
<dbReference type="Proteomes" id="UP000069940">
    <property type="component" value="Unassembled WGS sequence"/>
</dbReference>